<dbReference type="PROSITE" id="PS50932">
    <property type="entry name" value="HTH_LACI_2"/>
    <property type="match status" value="1"/>
</dbReference>
<reference evidence="5 6" key="1">
    <citation type="submission" date="2018-08" db="EMBL/GenBank/DDBJ databases">
        <title>Meiothermus roseus NBRC 110900 genome sequencing project.</title>
        <authorList>
            <person name="Da Costa M.S."/>
            <person name="Albuquerque L."/>
            <person name="Raposo P."/>
            <person name="Froufe H.J.C."/>
            <person name="Barroso C.S."/>
            <person name="Egas C."/>
        </authorList>
    </citation>
    <scope>NUCLEOTIDE SEQUENCE [LARGE SCALE GENOMIC DNA]</scope>
    <source>
        <strain evidence="5 6">NBRC 110900</strain>
    </source>
</reference>
<dbReference type="PRINTS" id="PR00036">
    <property type="entry name" value="HTHLACI"/>
</dbReference>
<evidence type="ECO:0000259" key="4">
    <source>
        <dbReference type="PROSITE" id="PS50932"/>
    </source>
</evidence>
<evidence type="ECO:0000256" key="2">
    <source>
        <dbReference type="ARBA" id="ARBA00023125"/>
    </source>
</evidence>
<dbReference type="CDD" id="cd06267">
    <property type="entry name" value="PBP1_LacI_sugar_binding-like"/>
    <property type="match status" value="1"/>
</dbReference>
<dbReference type="OrthoDB" id="308642at2"/>
<dbReference type="InterPro" id="IPR010982">
    <property type="entry name" value="Lambda_DNA-bd_dom_sf"/>
</dbReference>
<dbReference type="AlphaFoldDB" id="A0A399EIY9"/>
<sequence>MSRKRIPTIHDVARLAGVSTGTVSRALNARSGVHPVTRQRVMEAVNQLGYVPSVAARELAGRIESVGVMVTPRIWKYSPYFILLFEALSEALWQEGYQLVEVPMSPAGEPLQAAAGYIVLGAHDHDPRLERMSQNHPNSVLVGVHPNMFWVAPDDPGGAYAATQHLLELGHREIAHLGAAGQVGRERFEGYRQALQDYGVPYRPELVLNGAFTILPAYRAVRRAWEGGLRFSGLFAASDEMALGAIAALEDLGLDVPHDVSVVGFDDLPDLERPLTTVRQEIPAIASTAVALLKEAISRTPPRGVRVGVQLVVRETTARKR</sequence>
<dbReference type="Gene3D" id="3.40.50.2300">
    <property type="match status" value="2"/>
</dbReference>
<dbReference type="GO" id="GO:0003700">
    <property type="term" value="F:DNA-binding transcription factor activity"/>
    <property type="evidence" value="ECO:0007669"/>
    <property type="project" value="TreeGrafter"/>
</dbReference>
<dbReference type="PROSITE" id="PS00356">
    <property type="entry name" value="HTH_LACI_1"/>
    <property type="match status" value="1"/>
</dbReference>
<evidence type="ECO:0000313" key="5">
    <source>
        <dbReference type="EMBL" id="RIH83250.1"/>
    </source>
</evidence>
<keyword evidence="1" id="KW-0805">Transcription regulation</keyword>
<dbReference type="SUPFAM" id="SSF53822">
    <property type="entry name" value="Periplasmic binding protein-like I"/>
    <property type="match status" value="1"/>
</dbReference>
<evidence type="ECO:0000313" key="6">
    <source>
        <dbReference type="Proteomes" id="UP000265341"/>
    </source>
</evidence>
<evidence type="ECO:0000256" key="3">
    <source>
        <dbReference type="ARBA" id="ARBA00023163"/>
    </source>
</evidence>
<dbReference type="PANTHER" id="PTHR30146:SF109">
    <property type="entry name" value="HTH-TYPE TRANSCRIPTIONAL REGULATOR GALS"/>
    <property type="match status" value="1"/>
</dbReference>
<dbReference type="EMBL" id="QWLA01000081">
    <property type="protein sequence ID" value="RIH83250.1"/>
    <property type="molecule type" value="Genomic_DNA"/>
</dbReference>
<dbReference type="Proteomes" id="UP000265341">
    <property type="component" value="Unassembled WGS sequence"/>
</dbReference>
<keyword evidence="6" id="KW-1185">Reference proteome</keyword>
<dbReference type="Pfam" id="PF00356">
    <property type="entry name" value="LacI"/>
    <property type="match status" value="1"/>
</dbReference>
<dbReference type="GO" id="GO:0000976">
    <property type="term" value="F:transcription cis-regulatory region binding"/>
    <property type="evidence" value="ECO:0007669"/>
    <property type="project" value="TreeGrafter"/>
</dbReference>
<comment type="caution">
    <text evidence="5">The sequence shown here is derived from an EMBL/GenBank/DDBJ whole genome shotgun (WGS) entry which is preliminary data.</text>
</comment>
<keyword evidence="3" id="KW-0804">Transcription</keyword>
<gene>
    <name evidence="5" type="primary">degA_2</name>
    <name evidence="5" type="ORF">Mrose_03103</name>
</gene>
<dbReference type="InterPro" id="IPR000843">
    <property type="entry name" value="HTH_LacI"/>
</dbReference>
<dbReference type="SUPFAM" id="SSF47413">
    <property type="entry name" value="lambda repressor-like DNA-binding domains"/>
    <property type="match status" value="1"/>
</dbReference>
<dbReference type="InterPro" id="IPR046335">
    <property type="entry name" value="LacI/GalR-like_sensor"/>
</dbReference>
<dbReference type="InterPro" id="IPR028082">
    <property type="entry name" value="Peripla_BP_I"/>
</dbReference>
<name>A0A399EIY9_9DEIN</name>
<protein>
    <submittedName>
        <fullName evidence="5">HTH-type transcriptional regulator DegA</fullName>
    </submittedName>
</protein>
<dbReference type="CDD" id="cd01392">
    <property type="entry name" value="HTH_LacI"/>
    <property type="match status" value="1"/>
</dbReference>
<dbReference type="SMART" id="SM00354">
    <property type="entry name" value="HTH_LACI"/>
    <property type="match status" value="1"/>
</dbReference>
<proteinExistence type="predicted"/>
<dbReference type="PANTHER" id="PTHR30146">
    <property type="entry name" value="LACI-RELATED TRANSCRIPTIONAL REPRESSOR"/>
    <property type="match status" value="1"/>
</dbReference>
<feature type="domain" description="HTH lacI-type" evidence="4">
    <location>
        <begin position="7"/>
        <end position="61"/>
    </location>
</feature>
<dbReference type="Gene3D" id="1.10.260.40">
    <property type="entry name" value="lambda repressor-like DNA-binding domains"/>
    <property type="match status" value="1"/>
</dbReference>
<keyword evidence="2" id="KW-0238">DNA-binding</keyword>
<organism evidence="5 6">
    <name type="scientific">Calidithermus roseus</name>
    <dbReference type="NCBI Taxonomy" id="1644118"/>
    <lineage>
        <taxon>Bacteria</taxon>
        <taxon>Thermotogati</taxon>
        <taxon>Deinococcota</taxon>
        <taxon>Deinococci</taxon>
        <taxon>Thermales</taxon>
        <taxon>Thermaceae</taxon>
        <taxon>Calidithermus</taxon>
    </lineage>
</organism>
<accession>A0A399EIY9</accession>
<dbReference type="RefSeq" id="WP_119279842.1">
    <property type="nucleotide sequence ID" value="NZ_QWLA01000081.1"/>
</dbReference>
<evidence type="ECO:0000256" key="1">
    <source>
        <dbReference type="ARBA" id="ARBA00023015"/>
    </source>
</evidence>
<dbReference type="Pfam" id="PF13377">
    <property type="entry name" value="Peripla_BP_3"/>
    <property type="match status" value="1"/>
</dbReference>